<protein>
    <submittedName>
        <fullName evidence="2">NAD-dependent epimerase/dehydratase family protein</fullName>
    </submittedName>
</protein>
<dbReference type="AlphaFoldDB" id="A0A7W4II67"/>
<dbReference type="Proteomes" id="UP000540490">
    <property type="component" value="Unassembled WGS sequence"/>
</dbReference>
<evidence type="ECO:0000313" key="5">
    <source>
        <dbReference type="Proteomes" id="UP000561077"/>
    </source>
</evidence>
<evidence type="ECO:0000313" key="3">
    <source>
        <dbReference type="EMBL" id="MBB2192208.1"/>
    </source>
</evidence>
<feature type="domain" description="NAD-dependent epimerase/dehydratase" evidence="1">
    <location>
        <begin position="9"/>
        <end position="238"/>
    </location>
</feature>
<dbReference type="SUPFAM" id="SSF51735">
    <property type="entry name" value="NAD(P)-binding Rossmann-fold domains"/>
    <property type="match status" value="1"/>
</dbReference>
<accession>A0A7W4II67</accession>
<reference evidence="4 5" key="1">
    <citation type="submission" date="2020-04" db="EMBL/GenBank/DDBJ databases">
        <title>Description of novel Gluconacetobacter.</title>
        <authorList>
            <person name="Sombolestani A."/>
        </authorList>
    </citation>
    <scope>NUCLEOTIDE SEQUENCE [LARGE SCALE GENOMIC DNA]</scope>
    <source>
        <strain evidence="3 4">LMG 1728</strain>
        <strain evidence="2 5">LMG 1731</strain>
    </source>
</reference>
<evidence type="ECO:0000259" key="1">
    <source>
        <dbReference type="Pfam" id="PF01370"/>
    </source>
</evidence>
<proteinExistence type="predicted"/>
<dbReference type="RefSeq" id="WP_182972259.1">
    <property type="nucleotide sequence ID" value="NZ_JABEQN010000001.1"/>
</dbReference>
<dbReference type="EMBL" id="JABEQO010000001">
    <property type="protein sequence ID" value="MBB2163097.1"/>
    <property type="molecule type" value="Genomic_DNA"/>
</dbReference>
<dbReference type="PRINTS" id="PR01713">
    <property type="entry name" value="NUCEPIMERASE"/>
</dbReference>
<dbReference type="InterPro" id="IPR001509">
    <property type="entry name" value="Epimerase_deHydtase"/>
</dbReference>
<evidence type="ECO:0000313" key="2">
    <source>
        <dbReference type="EMBL" id="MBB2163097.1"/>
    </source>
</evidence>
<dbReference type="Proteomes" id="UP000561077">
    <property type="component" value="Unassembled WGS sequence"/>
</dbReference>
<evidence type="ECO:0000313" key="4">
    <source>
        <dbReference type="Proteomes" id="UP000540490"/>
    </source>
</evidence>
<gene>
    <name evidence="3" type="ORF">HLH25_00860</name>
    <name evidence="2" type="ORF">HLH26_00850</name>
</gene>
<dbReference type="EMBL" id="JABEQN010000001">
    <property type="protein sequence ID" value="MBB2192208.1"/>
    <property type="molecule type" value="Genomic_DNA"/>
</dbReference>
<sequence>MTLAGRSCLVLGAGGFIGQALSDRLVAEGALARAYGRRPRLRDPDPRFDWWGHDFSDDLALARAVDGCDYVFHLIGGTLPESANRNPEAEILGSVNRTIHLLDLCRMSGVRKVVFASSGGTVYGIPKSIPIGETMETFPISAYGIAKLTIEKFLYLYKYLHGLESVALRIANPFGPYQDPGRRQGIIAAAIASIFAGRPIEIWGDGTVIRDFIYIDDVISAFIAAADYDGPTGIFNIGSGIGRSVNEIVASVGQAIGVDAPHRIYRQGRPSDVPVNVLDIALARQELAWAPTADWAESLRSTAEWLKTSQTV</sequence>
<dbReference type="Gene3D" id="3.40.50.720">
    <property type="entry name" value="NAD(P)-binding Rossmann-like Domain"/>
    <property type="match status" value="1"/>
</dbReference>
<dbReference type="PANTHER" id="PTHR43245">
    <property type="entry name" value="BIFUNCTIONAL POLYMYXIN RESISTANCE PROTEIN ARNA"/>
    <property type="match status" value="1"/>
</dbReference>
<dbReference type="Pfam" id="PF01370">
    <property type="entry name" value="Epimerase"/>
    <property type="match status" value="1"/>
</dbReference>
<organism evidence="2 5">
    <name type="scientific">Gluconacetobacter dulcium</name>
    <dbReference type="NCBI Taxonomy" id="2729096"/>
    <lineage>
        <taxon>Bacteria</taxon>
        <taxon>Pseudomonadati</taxon>
        <taxon>Pseudomonadota</taxon>
        <taxon>Alphaproteobacteria</taxon>
        <taxon>Acetobacterales</taxon>
        <taxon>Acetobacteraceae</taxon>
        <taxon>Gluconacetobacter</taxon>
    </lineage>
</organism>
<comment type="caution">
    <text evidence="2">The sequence shown here is derived from an EMBL/GenBank/DDBJ whole genome shotgun (WGS) entry which is preliminary data.</text>
</comment>
<name>A0A7W4II67_9PROT</name>
<keyword evidence="4" id="KW-1185">Reference proteome</keyword>
<dbReference type="InterPro" id="IPR050177">
    <property type="entry name" value="Lipid_A_modif_metabolic_enz"/>
</dbReference>
<dbReference type="InterPro" id="IPR036291">
    <property type="entry name" value="NAD(P)-bd_dom_sf"/>
</dbReference>
<dbReference type="PANTHER" id="PTHR43245:SF13">
    <property type="entry name" value="UDP-D-APIOSE_UDP-D-XYLOSE SYNTHASE 2"/>
    <property type="match status" value="1"/>
</dbReference>
<dbReference type="Gene3D" id="3.90.25.10">
    <property type="entry name" value="UDP-galactose 4-epimerase, domain 1"/>
    <property type="match status" value="1"/>
</dbReference>